<feature type="domain" description="KOW" evidence="5">
    <location>
        <begin position="116"/>
        <end position="143"/>
    </location>
</feature>
<dbReference type="Proteomes" id="UP000269591">
    <property type="component" value="Unassembled WGS sequence"/>
</dbReference>
<dbReference type="PANTHER" id="PTHR30265">
    <property type="entry name" value="RHO-INTERACTING TRANSCRIPTION TERMINATION FACTOR NUSG"/>
    <property type="match status" value="1"/>
</dbReference>
<evidence type="ECO:0000256" key="1">
    <source>
        <dbReference type="ARBA" id="ARBA00022814"/>
    </source>
</evidence>
<gene>
    <name evidence="6" type="ORF">DMP06_11100</name>
</gene>
<feature type="domain" description="NusG-like N-terminal" evidence="4">
    <location>
        <begin position="1"/>
        <end position="104"/>
    </location>
</feature>
<dbReference type="SUPFAM" id="SSF82679">
    <property type="entry name" value="N-utilization substance G protein NusG, N-terminal domain"/>
    <property type="match status" value="1"/>
</dbReference>
<dbReference type="PANTHER" id="PTHR30265:SF4">
    <property type="entry name" value="KOW MOTIF FAMILY PROTEIN, EXPRESSED"/>
    <property type="match status" value="1"/>
</dbReference>
<dbReference type="SMART" id="SM00738">
    <property type="entry name" value="NGN"/>
    <property type="match status" value="1"/>
</dbReference>
<dbReference type="InterPro" id="IPR043425">
    <property type="entry name" value="NusG-like"/>
</dbReference>
<dbReference type="Pfam" id="PF00467">
    <property type="entry name" value="KOW"/>
    <property type="match status" value="1"/>
</dbReference>
<dbReference type="SUPFAM" id="SSF50104">
    <property type="entry name" value="Translation proteins SH3-like domain"/>
    <property type="match status" value="1"/>
</dbReference>
<proteinExistence type="predicted"/>
<protein>
    <submittedName>
        <fullName evidence="6">Antitermination protein NusG</fullName>
    </submittedName>
</protein>
<dbReference type="EMBL" id="QIBX01000032">
    <property type="protein sequence ID" value="RNL37317.1"/>
    <property type="molecule type" value="Genomic_DNA"/>
</dbReference>
<dbReference type="InterPro" id="IPR047663">
    <property type="entry name" value="Transcription_antiterm_LoaP"/>
</dbReference>
<evidence type="ECO:0000313" key="7">
    <source>
        <dbReference type="Proteomes" id="UP000269591"/>
    </source>
</evidence>
<dbReference type="OrthoDB" id="1681764at2"/>
<evidence type="ECO:0000259" key="5">
    <source>
        <dbReference type="SMART" id="SM00739"/>
    </source>
</evidence>
<dbReference type="InterPro" id="IPR005824">
    <property type="entry name" value="KOW"/>
</dbReference>
<comment type="caution">
    <text evidence="6">The sequence shown here is derived from an EMBL/GenBank/DDBJ whole genome shotgun (WGS) entry which is preliminary data.</text>
</comment>
<dbReference type="Gene3D" id="3.30.70.940">
    <property type="entry name" value="NusG, N-terminal domain"/>
    <property type="match status" value="1"/>
</dbReference>
<dbReference type="Pfam" id="PF02357">
    <property type="entry name" value="NusG"/>
    <property type="match status" value="1"/>
</dbReference>
<dbReference type="InterPro" id="IPR008991">
    <property type="entry name" value="Translation_prot_SH3-like_sf"/>
</dbReference>
<evidence type="ECO:0000256" key="2">
    <source>
        <dbReference type="ARBA" id="ARBA00023015"/>
    </source>
</evidence>
<dbReference type="RefSeq" id="WP_123209792.1">
    <property type="nucleotide sequence ID" value="NZ_JBHTHO010000057.1"/>
</dbReference>
<reference evidence="7" key="1">
    <citation type="submission" date="2018-05" db="EMBL/GenBank/DDBJ databases">
        <title>Genome Sequencing of selected type strains of the family Eggerthellaceae.</title>
        <authorList>
            <person name="Danylec N."/>
            <person name="Stoll D.A."/>
            <person name="Doetsch A."/>
            <person name="Huch M."/>
        </authorList>
    </citation>
    <scope>NUCLEOTIDE SEQUENCE [LARGE SCALE GENOMIC DNA]</scope>
    <source>
        <strain evidence="7">DSM 24851</strain>
    </source>
</reference>
<organism evidence="6 7">
    <name type="scientific">Slackia equolifaciens</name>
    <dbReference type="NCBI Taxonomy" id="498718"/>
    <lineage>
        <taxon>Bacteria</taxon>
        <taxon>Bacillati</taxon>
        <taxon>Actinomycetota</taxon>
        <taxon>Coriobacteriia</taxon>
        <taxon>Eggerthellales</taxon>
        <taxon>Eggerthellaceae</taxon>
        <taxon>Slackia</taxon>
    </lineage>
</organism>
<evidence type="ECO:0000256" key="3">
    <source>
        <dbReference type="ARBA" id="ARBA00023163"/>
    </source>
</evidence>
<dbReference type="NCBIfam" id="NF033641">
    <property type="entry name" value="antiterm_LoaP"/>
    <property type="match status" value="1"/>
</dbReference>
<dbReference type="InterPro" id="IPR014722">
    <property type="entry name" value="Rib_uL2_dom2"/>
</dbReference>
<dbReference type="CDD" id="cd09889">
    <property type="entry name" value="NGN_Bact_2"/>
    <property type="match status" value="1"/>
</dbReference>
<dbReference type="GO" id="GO:0006354">
    <property type="term" value="P:DNA-templated transcription elongation"/>
    <property type="evidence" value="ECO:0007669"/>
    <property type="project" value="InterPro"/>
</dbReference>
<dbReference type="CDD" id="cd06091">
    <property type="entry name" value="KOW_NusG"/>
    <property type="match status" value="1"/>
</dbReference>
<name>A0A3N0AR39_9ACTN</name>
<evidence type="ECO:0000313" key="6">
    <source>
        <dbReference type="EMBL" id="RNL37317.1"/>
    </source>
</evidence>
<sequence>MALYVIQVAGGQEGRVVEMIDKFVSEGLVQECFIPRYEIMRRYRGEWHKRVETLVPGYLFIECKDAGRVNEELRRVPAFTRLLGNDDRFIPLTDDEVRWLNAFTDLGDRVVKMSEGVIEGDRVIVLNGPLMNHEGQISKIDRHRRIAYLDMPMMGRTKTIKVGLEIVSKRK</sequence>
<dbReference type="InterPro" id="IPR036735">
    <property type="entry name" value="NGN_dom_sf"/>
</dbReference>
<keyword evidence="3" id="KW-0804">Transcription</keyword>
<dbReference type="Gene3D" id="2.30.30.30">
    <property type="match status" value="1"/>
</dbReference>
<dbReference type="AlphaFoldDB" id="A0A3N0AR39"/>
<dbReference type="GO" id="GO:0031564">
    <property type="term" value="P:transcription antitermination"/>
    <property type="evidence" value="ECO:0007669"/>
    <property type="project" value="UniProtKB-KW"/>
</dbReference>
<dbReference type="InterPro" id="IPR006645">
    <property type="entry name" value="NGN-like_dom"/>
</dbReference>
<keyword evidence="2" id="KW-0805">Transcription regulation</keyword>
<accession>A0A3N0AR39</accession>
<keyword evidence="7" id="KW-1185">Reference proteome</keyword>
<dbReference type="SMART" id="SM00739">
    <property type="entry name" value="KOW"/>
    <property type="match status" value="1"/>
</dbReference>
<keyword evidence="1" id="KW-0889">Transcription antitermination</keyword>
<evidence type="ECO:0000259" key="4">
    <source>
        <dbReference type="SMART" id="SM00738"/>
    </source>
</evidence>